<evidence type="ECO:0000313" key="2">
    <source>
        <dbReference type="Proteomes" id="UP000198558"/>
    </source>
</evidence>
<dbReference type="GeneID" id="78288972"/>
<evidence type="ECO:0000313" key="1">
    <source>
        <dbReference type="EMBL" id="SET68826.1"/>
    </source>
</evidence>
<organism evidence="1 2">
    <name type="scientific">Thomasclavelia cocleata</name>
    <dbReference type="NCBI Taxonomy" id="69824"/>
    <lineage>
        <taxon>Bacteria</taxon>
        <taxon>Bacillati</taxon>
        <taxon>Bacillota</taxon>
        <taxon>Erysipelotrichia</taxon>
        <taxon>Erysipelotrichales</taxon>
        <taxon>Coprobacillaceae</taxon>
        <taxon>Thomasclavelia</taxon>
    </lineage>
</organism>
<keyword evidence="2" id="KW-1185">Reference proteome</keyword>
<dbReference type="AlphaFoldDB" id="A0A1I0GCU1"/>
<sequence length="126" mass="14814">MKKIIRNNTFETNSSSTHSLTMCLKSDYEAWQRGEVVSTENVYLYKGDKTFITIDEALDFIKTEEYYKNKIKDYNLTDKKSIRILLDDLDFGFYDDDNYELEKFYDEFTTSSGEIVVAFGEYGYDG</sequence>
<dbReference type="RefSeq" id="WP_092355165.1">
    <property type="nucleotide sequence ID" value="NZ_FOIN01000028.1"/>
</dbReference>
<gene>
    <name evidence="1" type="ORF">SAMN04489758_12836</name>
</gene>
<protein>
    <submittedName>
        <fullName evidence="1">Uncharacterized protein</fullName>
    </submittedName>
</protein>
<accession>A0A1I0GCU1</accession>
<name>A0A1I0GCU1_9FIRM</name>
<proteinExistence type="predicted"/>
<dbReference type="EMBL" id="FOIN01000028">
    <property type="protein sequence ID" value="SET68826.1"/>
    <property type="molecule type" value="Genomic_DNA"/>
</dbReference>
<reference evidence="2" key="1">
    <citation type="submission" date="2016-10" db="EMBL/GenBank/DDBJ databases">
        <authorList>
            <person name="Varghese N."/>
            <person name="Submissions S."/>
        </authorList>
    </citation>
    <scope>NUCLEOTIDE SEQUENCE [LARGE SCALE GENOMIC DNA]</scope>
    <source>
        <strain evidence="2">DSM 1551</strain>
    </source>
</reference>
<dbReference type="OrthoDB" id="2081462at2"/>
<dbReference type="Proteomes" id="UP000198558">
    <property type="component" value="Unassembled WGS sequence"/>
</dbReference>